<evidence type="ECO:0000256" key="1">
    <source>
        <dbReference type="ARBA" id="ARBA00004651"/>
    </source>
</evidence>
<dbReference type="SUPFAM" id="SSF103473">
    <property type="entry name" value="MFS general substrate transporter"/>
    <property type="match status" value="1"/>
</dbReference>
<feature type="transmembrane region" description="Helical" evidence="7">
    <location>
        <begin position="223"/>
        <end position="242"/>
    </location>
</feature>
<dbReference type="InterPro" id="IPR036259">
    <property type="entry name" value="MFS_trans_sf"/>
</dbReference>
<evidence type="ECO:0000256" key="5">
    <source>
        <dbReference type="ARBA" id="ARBA00022989"/>
    </source>
</evidence>
<evidence type="ECO:0000256" key="4">
    <source>
        <dbReference type="ARBA" id="ARBA00022692"/>
    </source>
</evidence>
<dbReference type="Gene3D" id="1.20.1250.20">
    <property type="entry name" value="MFS general substrate transporter like domains"/>
    <property type="match status" value="1"/>
</dbReference>
<dbReference type="Pfam" id="PF00854">
    <property type="entry name" value="PTR2"/>
    <property type="match status" value="1"/>
</dbReference>
<keyword evidence="4 7" id="KW-0812">Transmembrane</keyword>
<proteinExistence type="predicted"/>
<dbReference type="PANTHER" id="PTHR23517:SF15">
    <property type="entry name" value="PROTON-DEPENDENT OLIGOPEPTIDE FAMILY TRANSPORT PROTEIN"/>
    <property type="match status" value="1"/>
</dbReference>
<dbReference type="PANTHER" id="PTHR23517">
    <property type="entry name" value="RESISTANCE PROTEIN MDTM, PUTATIVE-RELATED-RELATED"/>
    <property type="match status" value="1"/>
</dbReference>
<dbReference type="OrthoDB" id="5620233at2"/>
<feature type="transmembrane region" description="Helical" evidence="7">
    <location>
        <begin position="439"/>
        <end position="461"/>
    </location>
</feature>
<feature type="transmembrane region" description="Helical" evidence="7">
    <location>
        <begin position="166"/>
        <end position="187"/>
    </location>
</feature>
<dbReference type="InterPro" id="IPR000109">
    <property type="entry name" value="POT_fam"/>
</dbReference>
<reference evidence="9" key="2">
    <citation type="submission" date="2020-09" db="EMBL/GenBank/DDBJ databases">
        <authorList>
            <person name="Sun Q."/>
            <person name="Zhou Y."/>
        </authorList>
    </citation>
    <scope>NUCLEOTIDE SEQUENCE</scope>
    <source>
        <strain evidence="9">CGMCC 1.15758</strain>
    </source>
</reference>
<reference evidence="9" key="1">
    <citation type="journal article" date="2014" name="Int. J. Syst. Evol. Microbiol.">
        <title>Complete genome sequence of Corynebacterium casei LMG S-19264T (=DSM 44701T), isolated from a smear-ripened cheese.</title>
        <authorList>
            <consortium name="US DOE Joint Genome Institute (JGI-PGF)"/>
            <person name="Walter F."/>
            <person name="Albersmeier A."/>
            <person name="Kalinowski J."/>
            <person name="Ruckert C."/>
        </authorList>
    </citation>
    <scope>NUCLEOTIDE SEQUENCE</scope>
    <source>
        <strain evidence="9">CGMCC 1.15758</strain>
    </source>
</reference>
<dbReference type="AlphaFoldDB" id="A0A8J2Z580"/>
<dbReference type="GO" id="GO:0005886">
    <property type="term" value="C:plasma membrane"/>
    <property type="evidence" value="ECO:0007669"/>
    <property type="project" value="UniProtKB-SubCell"/>
</dbReference>
<evidence type="ECO:0000256" key="3">
    <source>
        <dbReference type="ARBA" id="ARBA00022475"/>
    </source>
</evidence>
<comment type="caution">
    <text evidence="9">The sequence shown here is derived from an EMBL/GenBank/DDBJ whole genome shotgun (WGS) entry which is preliminary data.</text>
</comment>
<keyword evidence="2" id="KW-0813">Transport</keyword>
<dbReference type="PROSITE" id="PS50850">
    <property type="entry name" value="MFS"/>
    <property type="match status" value="1"/>
</dbReference>
<feature type="transmembrane region" description="Helical" evidence="7">
    <location>
        <begin position="75"/>
        <end position="93"/>
    </location>
</feature>
<organism evidence="9 10">
    <name type="scientific">Cysteiniphilum litorale</name>
    <dbReference type="NCBI Taxonomy" id="2056700"/>
    <lineage>
        <taxon>Bacteria</taxon>
        <taxon>Pseudomonadati</taxon>
        <taxon>Pseudomonadota</taxon>
        <taxon>Gammaproteobacteria</taxon>
        <taxon>Thiotrichales</taxon>
        <taxon>Fastidiosibacteraceae</taxon>
        <taxon>Cysteiniphilum</taxon>
    </lineage>
</organism>
<feature type="transmembrane region" description="Helical" evidence="7">
    <location>
        <begin position="293"/>
        <end position="320"/>
    </location>
</feature>
<feature type="transmembrane region" description="Helical" evidence="7">
    <location>
        <begin position="45"/>
        <end position="66"/>
    </location>
</feature>
<dbReference type="GO" id="GO:0022857">
    <property type="term" value="F:transmembrane transporter activity"/>
    <property type="evidence" value="ECO:0007669"/>
    <property type="project" value="InterPro"/>
</dbReference>
<name>A0A8J2Z580_9GAMM</name>
<accession>A0A8J2Z580</accession>
<feature type="transmembrane region" description="Helical" evidence="7">
    <location>
        <begin position="12"/>
        <end position="33"/>
    </location>
</feature>
<evidence type="ECO:0000256" key="7">
    <source>
        <dbReference type="SAM" id="Phobius"/>
    </source>
</evidence>
<gene>
    <name evidence="9" type="primary">ydgR</name>
    <name evidence="9" type="ORF">GCM10010995_18330</name>
</gene>
<feature type="transmembrane region" description="Helical" evidence="7">
    <location>
        <begin position="360"/>
        <end position="378"/>
    </location>
</feature>
<evidence type="ECO:0000256" key="6">
    <source>
        <dbReference type="ARBA" id="ARBA00023136"/>
    </source>
</evidence>
<evidence type="ECO:0000259" key="8">
    <source>
        <dbReference type="PROSITE" id="PS50850"/>
    </source>
</evidence>
<evidence type="ECO:0000313" key="9">
    <source>
        <dbReference type="EMBL" id="GGG01217.1"/>
    </source>
</evidence>
<keyword evidence="5 7" id="KW-1133">Transmembrane helix</keyword>
<dbReference type="RefSeq" id="WP_117003106.1">
    <property type="nucleotide sequence ID" value="NZ_BMJS01000021.1"/>
</dbReference>
<dbReference type="Proteomes" id="UP000636949">
    <property type="component" value="Unassembled WGS sequence"/>
</dbReference>
<protein>
    <submittedName>
        <fullName evidence="9">MFS transporter</fullName>
    </submittedName>
</protein>
<dbReference type="EMBL" id="BMJS01000021">
    <property type="protein sequence ID" value="GGG01217.1"/>
    <property type="molecule type" value="Genomic_DNA"/>
</dbReference>
<feature type="domain" description="Major facilitator superfamily (MFS) profile" evidence="8">
    <location>
        <begin position="7"/>
        <end position="462"/>
    </location>
</feature>
<evidence type="ECO:0000313" key="10">
    <source>
        <dbReference type="Proteomes" id="UP000636949"/>
    </source>
</evidence>
<dbReference type="InterPro" id="IPR020846">
    <property type="entry name" value="MFS_dom"/>
</dbReference>
<feature type="transmembrane region" description="Helical" evidence="7">
    <location>
        <begin position="332"/>
        <end position="354"/>
    </location>
</feature>
<keyword evidence="3" id="KW-1003">Cell membrane</keyword>
<feature type="transmembrane region" description="Helical" evidence="7">
    <location>
        <begin position="199"/>
        <end position="217"/>
    </location>
</feature>
<feature type="transmembrane region" description="Helical" evidence="7">
    <location>
        <begin position="399"/>
        <end position="419"/>
    </location>
</feature>
<keyword evidence="10" id="KW-1185">Reference proteome</keyword>
<evidence type="ECO:0000256" key="2">
    <source>
        <dbReference type="ARBA" id="ARBA00022448"/>
    </source>
</evidence>
<feature type="transmembrane region" description="Helical" evidence="7">
    <location>
        <begin position="132"/>
        <end position="160"/>
    </location>
</feature>
<feature type="transmembrane region" description="Helical" evidence="7">
    <location>
        <begin position="254"/>
        <end position="273"/>
    </location>
</feature>
<dbReference type="InterPro" id="IPR050171">
    <property type="entry name" value="MFS_Transporters"/>
</dbReference>
<comment type="subcellular location">
    <subcellularLocation>
        <location evidence="1">Cell membrane</location>
        <topology evidence="1">Multi-pass membrane protein</topology>
    </subcellularLocation>
</comment>
<sequence>MLIKNKPVTLTFFITLFQTMSTGVMFSLTVLYLTLSLKVSESEAYMLNTALFSLFYCLPLIAGIVADKLLDAKRTLIIGQLFSIFGFFALAQFGEPLLVTSLSCIAIGGAFYLPSIWKLLHSCFPEHNTKRSYYFTVAYISLATGGMIATFSSGFIANYFSYQTAFYIGAIYNVISLVLFISFQHIYPASRQIISLSKYTYSLVVFVLTFVIVHYLMQRPHATVTIIYIAGLLLIAYFLYLASQAQNIQQRKGILKFLVFCFINVAYWSIATLSQTNITLFAQYNLNRQIFGFTYPAGSVITFWYISMFICAIGVSYFWYRKLKHNAFDQKFLIGLIVTAIAGAAIPVSIYFSGLHNQVTFFWIIIFFFFLGLGEILIHPNGSASVGEYIQEKNRGFALGSWEFASGLGVAISGQLSVLTVTDSKETNLLLSNQAYSHVFLYIAIICLAFGIITFLINRFLRTSH</sequence>
<feature type="transmembrane region" description="Helical" evidence="7">
    <location>
        <begin position="99"/>
        <end position="120"/>
    </location>
</feature>
<keyword evidence="6 7" id="KW-0472">Membrane</keyword>